<keyword evidence="2" id="KW-1185">Reference proteome</keyword>
<sequence length="453" mass="51127">MPNFRPSATVKSQGFFFQPGPVFSSDRNAAHRLYTGLFGEDGFDLSLDEAKARATTTLQALFDSAMEYRDLYISLRGNDVFWEIITNQTPLYYALTCEEVKVIIKAMAKARNDYRGNSPITPLIEVITRFIELEQHTAALPPPQTFTLSVRPAAAAEADRIIAGMASNMSAMNVTSAWPPAHFTPTDLIILADREVIAYLAGVDANNTVPRQPFPRADSRNSPTLLRLHLCHMALTRHSVSSDWTLFLSPVGFLHDLNRRNWHAVAGRQTKVFSTMSRFLPYVFDALVNRDQTFAVGMLAHWLLQSRTLTKVADLVRNDPTELWTDRELMRRYATLVIVRRIPTADMTRRVHIIWYDPWMHDGAVKKQYTHSQHAITEYRRQVVEGIKEWAAENGIMIEARYYGGPVSRDGSVAGDGVKQCFAYLEGLVSGVQVLPDAEDQAAFQRLGYVRSI</sequence>
<dbReference type="AlphaFoldDB" id="A0A1J7I6C2"/>
<evidence type="ECO:0000313" key="1">
    <source>
        <dbReference type="EMBL" id="OIW23062.1"/>
    </source>
</evidence>
<dbReference type="InParanoid" id="A0A1J7I6C2"/>
<dbReference type="EMBL" id="KV875109">
    <property type="protein sequence ID" value="OIW23062.1"/>
    <property type="molecule type" value="Genomic_DNA"/>
</dbReference>
<accession>A0A1J7I6C2</accession>
<gene>
    <name evidence="1" type="ORF">CONLIGDRAFT_694522</name>
</gene>
<proteinExistence type="predicted"/>
<reference evidence="1 2" key="1">
    <citation type="submission" date="2016-10" db="EMBL/GenBank/DDBJ databases">
        <title>Draft genome sequence of Coniochaeta ligniaria NRRL30616, a lignocellulolytic fungus for bioabatement of inhibitors in plant biomass hydrolysates.</title>
        <authorList>
            <consortium name="DOE Joint Genome Institute"/>
            <person name="Jimenez D.J."/>
            <person name="Hector R.E."/>
            <person name="Riley R."/>
            <person name="Sun H."/>
            <person name="Grigoriev I.V."/>
            <person name="Van Elsas J.D."/>
            <person name="Nichols N.N."/>
        </authorList>
    </citation>
    <scope>NUCLEOTIDE SEQUENCE [LARGE SCALE GENOMIC DNA]</scope>
    <source>
        <strain evidence="1 2">NRRL 30616</strain>
    </source>
</reference>
<protein>
    <submittedName>
        <fullName evidence="1">Uncharacterized protein</fullName>
    </submittedName>
</protein>
<dbReference type="OrthoDB" id="4839021at2759"/>
<organism evidence="1 2">
    <name type="scientific">Coniochaeta ligniaria NRRL 30616</name>
    <dbReference type="NCBI Taxonomy" id="1408157"/>
    <lineage>
        <taxon>Eukaryota</taxon>
        <taxon>Fungi</taxon>
        <taxon>Dikarya</taxon>
        <taxon>Ascomycota</taxon>
        <taxon>Pezizomycotina</taxon>
        <taxon>Sordariomycetes</taxon>
        <taxon>Sordariomycetidae</taxon>
        <taxon>Coniochaetales</taxon>
        <taxon>Coniochaetaceae</taxon>
        <taxon>Coniochaeta</taxon>
    </lineage>
</organism>
<name>A0A1J7I6C2_9PEZI</name>
<evidence type="ECO:0000313" key="2">
    <source>
        <dbReference type="Proteomes" id="UP000182658"/>
    </source>
</evidence>
<dbReference type="Proteomes" id="UP000182658">
    <property type="component" value="Unassembled WGS sequence"/>
</dbReference>
<dbReference type="STRING" id="1408157.A0A1J7I6C2"/>